<organism evidence="1 2">
    <name type="scientific">Lithospermum erythrorhizon</name>
    <name type="common">Purple gromwell</name>
    <name type="synonym">Lithospermum officinale var. erythrorhizon</name>
    <dbReference type="NCBI Taxonomy" id="34254"/>
    <lineage>
        <taxon>Eukaryota</taxon>
        <taxon>Viridiplantae</taxon>
        <taxon>Streptophyta</taxon>
        <taxon>Embryophyta</taxon>
        <taxon>Tracheophyta</taxon>
        <taxon>Spermatophyta</taxon>
        <taxon>Magnoliopsida</taxon>
        <taxon>eudicotyledons</taxon>
        <taxon>Gunneridae</taxon>
        <taxon>Pentapetalae</taxon>
        <taxon>asterids</taxon>
        <taxon>lamiids</taxon>
        <taxon>Boraginales</taxon>
        <taxon>Boraginaceae</taxon>
        <taxon>Boraginoideae</taxon>
        <taxon>Lithospermeae</taxon>
        <taxon>Lithospermum</taxon>
    </lineage>
</organism>
<proteinExistence type="predicted"/>
<reference evidence="1 2" key="1">
    <citation type="submission" date="2024-01" db="EMBL/GenBank/DDBJ databases">
        <title>The complete chloroplast genome sequence of Lithospermum erythrorhizon: insights into the phylogenetic relationship among Boraginaceae species and the maternal lineages of purple gromwells.</title>
        <authorList>
            <person name="Okada T."/>
            <person name="Watanabe K."/>
        </authorList>
    </citation>
    <scope>NUCLEOTIDE SEQUENCE [LARGE SCALE GENOMIC DNA]</scope>
</reference>
<gene>
    <name evidence="1" type="ORF">LIER_31590</name>
</gene>
<keyword evidence="2" id="KW-1185">Reference proteome</keyword>
<evidence type="ECO:0000313" key="2">
    <source>
        <dbReference type="Proteomes" id="UP001454036"/>
    </source>
</evidence>
<dbReference type="Proteomes" id="UP001454036">
    <property type="component" value="Unassembled WGS sequence"/>
</dbReference>
<dbReference type="EMBL" id="BAABME010011792">
    <property type="protein sequence ID" value="GAA0184302.1"/>
    <property type="molecule type" value="Genomic_DNA"/>
</dbReference>
<name>A0AAV3RV84_LITER</name>
<sequence>MEALNVAGLTQLSVLSDRRKEPRKNVSLPTISAFKKSSNSVKFDEHVSRNLHGNLLFRALCYMLTQMLWLLCFRGRGNGGGSALGVGLGGG</sequence>
<dbReference type="AlphaFoldDB" id="A0AAV3RV84"/>
<protein>
    <submittedName>
        <fullName evidence="1">Uncharacterized protein</fullName>
    </submittedName>
</protein>
<comment type="caution">
    <text evidence="1">The sequence shown here is derived from an EMBL/GenBank/DDBJ whole genome shotgun (WGS) entry which is preliminary data.</text>
</comment>
<accession>A0AAV3RV84</accession>
<evidence type="ECO:0000313" key="1">
    <source>
        <dbReference type="EMBL" id="GAA0184302.1"/>
    </source>
</evidence>